<dbReference type="GO" id="GO:0009897">
    <property type="term" value="C:external side of plasma membrane"/>
    <property type="evidence" value="ECO:0000318"/>
    <property type="project" value="GO_Central"/>
</dbReference>
<dbReference type="InterPro" id="IPR036116">
    <property type="entry name" value="FN3_sf"/>
</dbReference>
<dbReference type="InterPro" id="IPR013320">
    <property type="entry name" value="ConA-like_dom_sf"/>
</dbReference>
<dbReference type="PhylomeDB" id="A7RY42"/>
<dbReference type="Pfam" id="PF07885">
    <property type="entry name" value="Ion_trans_2"/>
    <property type="match status" value="1"/>
</dbReference>
<dbReference type="InterPro" id="IPR036383">
    <property type="entry name" value="TSP1_rpt_sf"/>
</dbReference>
<evidence type="ECO:0000256" key="9">
    <source>
        <dbReference type="SAM" id="SignalP"/>
    </source>
</evidence>
<dbReference type="GO" id="GO:0004896">
    <property type="term" value="F:cytokine receptor activity"/>
    <property type="evidence" value="ECO:0000318"/>
    <property type="project" value="GO_Central"/>
</dbReference>
<keyword evidence="8" id="KW-0812">Transmembrane</keyword>
<evidence type="ECO:0000256" key="8">
    <source>
        <dbReference type="SAM" id="Phobius"/>
    </source>
</evidence>
<evidence type="ECO:0000256" key="1">
    <source>
        <dbReference type="ARBA" id="ARBA00022729"/>
    </source>
</evidence>
<dbReference type="Pfam" id="PF00041">
    <property type="entry name" value="fn3"/>
    <property type="match status" value="7"/>
</dbReference>
<dbReference type="eggNOG" id="KOG4228">
    <property type="taxonomic scope" value="Eukaryota"/>
</dbReference>
<evidence type="ECO:0000256" key="6">
    <source>
        <dbReference type="SAM" id="Coils"/>
    </source>
</evidence>
<feature type="coiled-coil region" evidence="6">
    <location>
        <begin position="2230"/>
        <end position="2257"/>
    </location>
</feature>
<dbReference type="InterPro" id="IPR030476">
    <property type="entry name" value="Pentaxin_CS"/>
</dbReference>
<name>A7RY42_NEMVE</name>
<dbReference type="InterPro" id="IPR013783">
    <property type="entry name" value="Ig-like_fold"/>
</dbReference>
<dbReference type="SUPFAM" id="SSF49265">
    <property type="entry name" value="Fibronectin type III"/>
    <property type="match status" value="5"/>
</dbReference>
<dbReference type="PRINTS" id="PR00169">
    <property type="entry name" value="KCHANNEL"/>
</dbReference>
<keyword evidence="3" id="KW-1015">Disulfide bond</keyword>
<feature type="domain" description="Fibronectin type-III" evidence="10">
    <location>
        <begin position="1109"/>
        <end position="1203"/>
    </location>
</feature>
<organism evidence="11 12">
    <name type="scientific">Nematostella vectensis</name>
    <name type="common">Starlet sea anemone</name>
    <dbReference type="NCBI Taxonomy" id="45351"/>
    <lineage>
        <taxon>Eukaryota</taxon>
        <taxon>Metazoa</taxon>
        <taxon>Cnidaria</taxon>
        <taxon>Anthozoa</taxon>
        <taxon>Hexacorallia</taxon>
        <taxon>Actiniaria</taxon>
        <taxon>Edwardsiidae</taxon>
        <taxon>Nematostella</taxon>
    </lineage>
</organism>
<dbReference type="GO" id="GO:0019955">
    <property type="term" value="F:cytokine binding"/>
    <property type="evidence" value="ECO:0000318"/>
    <property type="project" value="GO_Central"/>
</dbReference>
<feature type="signal peptide" evidence="9">
    <location>
        <begin position="1"/>
        <end position="24"/>
    </location>
</feature>
<evidence type="ECO:0000313" key="12">
    <source>
        <dbReference type="Proteomes" id="UP000001593"/>
    </source>
</evidence>
<dbReference type="HOGENOM" id="CLU_227744_0_0_1"/>
<evidence type="ECO:0000256" key="7">
    <source>
        <dbReference type="SAM" id="MobiDB-lite"/>
    </source>
</evidence>
<dbReference type="Gene3D" id="2.60.120.200">
    <property type="match status" value="3"/>
</dbReference>
<feature type="domain" description="Fibronectin type-III" evidence="10">
    <location>
        <begin position="1536"/>
        <end position="1627"/>
    </location>
</feature>
<dbReference type="InterPro" id="IPR001759">
    <property type="entry name" value="PTX_dom"/>
</dbReference>
<dbReference type="InterPro" id="IPR003961">
    <property type="entry name" value="FN3_dom"/>
</dbReference>
<protein>
    <recommendedName>
        <fullName evidence="10">Fibronectin type-III domain-containing protein</fullName>
    </recommendedName>
</protein>
<feature type="domain" description="Fibronectin type-III" evidence="10">
    <location>
        <begin position="1012"/>
        <end position="1106"/>
    </location>
</feature>
<evidence type="ECO:0000256" key="2">
    <source>
        <dbReference type="ARBA" id="ARBA00022737"/>
    </source>
</evidence>
<dbReference type="CDD" id="cd00063">
    <property type="entry name" value="FN3"/>
    <property type="match status" value="8"/>
</dbReference>
<sequence>MTVGRQKFLFAVFFFGLITRDSKGIISKTVSNSNSVSSLYSPTIKPTLTASPIFPSTAPDAALPYAFGSSTLADFNLNLLDDASSVTAWSISPPSQAINSLTICLWLRLYDGQSSQAVFTYGEYIQLVYLLDLKKMNFTINDYSRTFSSPGLFDGNWHHVCATWNSSALGSWGVMVDGDMRGWGLGIQGSISSNSNITIGKSRGALLHRGFVGQVSDAHLWFRSLQTDQLRTLSSRCGYVGDISPAPGIPWSSFKVSGWSGRVVRKSPSECHAMTNTSEFQVHFPVVINNETANNLNDGLMGTNNVTCVLAQMSNITSKPQIAIALHSNQLVVDLFLLAGFGEDSGDLVTRVLLTSDFSTYSVCGNASITQGKAASFLCNPPTVAKYVVIERVGSGVLFRACEVVLFAKSDPPDEIVTLSSKFEVVNGEQFPPGDLTHGISGEPGGSYSFNGSSSKFTLRLAPDVATKQMISILFWVYIEDAGNIMCFNEQKSGTGIEFMNSGKLVARAVTVNGSHINVSTTVIVPKRWYHVTWRITSEDEIKLIVRDNIVSDTLNEKVSFFASLEVGGFTGRLSCIQIYYRRVSRKELASLKGWCLEKSTAMPPPFLFDLLQGNQRYHMPGLTVQIQGNITSGPGINQEPNGSFQSENASAVIMYDFTTEGISRSTALTLVLWVRFLKLADNKELVVFNALFNRSSGVLLSRQSTGHMNASIKISTTYETSFSTLRPLVNEEWYMIGLTYSQSSSVAQWWINGELDSQEVLFDHTAESLDLQWPMYLELSDKQATCLHMYDTLFNRKQMRAARYRCVPTDLEVEIGVLTGITTRMVNESSIHVQWSPLQSPIPGFISGYMVCYAKSASNDPIASQWTSNTSLDIYGLQDGTLYNISVKVIGVGKALSSRTRHQQSTKEQLRPPKNLTAVNVTSTSFIVQWESGNPSLAMPMFRVIIVELDNGKKVRVQHLNIEGACFSVYIDSLEDMTMYKVQVKAVMAQDTTGDAAEVIVQTASLVPALAPANITTGHISKTSVTLDWIPLNISSKFQGYRVYYSLLHRGNVSYGSRLHIDVNESRVTLAELAPWSLYKLELLAFTPEYEGPNSTIYVQTLPPGPSTPEDIQVYRMDNTTIYVNWLPPTKEANAIKGYQVCYRSLNTIPRDCVMECSSVTALWVHNLASMANYSFQVSAFVEYEGEKSALFYPIAQQAPAAPPDSIFHRHLTTSAVTVFWYPPVRSLRRGRISSYHLKALEANSSGVIITNGTTAEKTVKINEEYISGYYYTQIGGLKSGTYYHIQVAAFTIALGPWSSTRLIKTLGGNDPEPTTTSTMSKSLITSPVTIFPTPISTLPIYQTIAVSNASMLESTPTSAVPNVTVAPSETSSVPVASSAAIDTWSQWSVCSRSCAAGKQIRKRACSTLSCQIESKLCNAIPCPGVTVNLEANLTYEVWTGDLLVHNSSQFLLLEEKIKQNVISKYSNKTYTVISDVQLIECREGSVMANFSIMFSSTDKDELLNLQENVDLKQMIGALPLTLVDFNMMTVPTVGPQITNVAPVNTSHTLVQWTPTDPVVSSVMGYRVKYRKRSVLSWSSCDCHACSNLYIHGLDAFTTYRIRVLGFTAAGDGIAGPAVEVRTPEGAPKSPVQNVVAKVQSSTQIVLEWDALDPATVPGQLRGYKIRYTANGTGVVTERIASTFSTSTVLTQLSPYMLYHILLTGFTAAGDGPLSSEVLASTAEDVPSAAPVSFTSRDEIDVTSVVLKWGSVPRDNRNGKIIGYHVIYKPIKIGYQDVTDKSPTHMSIPPDVTETRLAGLEPFSAYEISIRAFTSIGNGPMSKPIIAKTCRCPAHLYTSWTSYPPYVNSTGSDNVGGIFGTILQEMIDTICEECTNSHKRTTLHFDRDSRGDLAEKGSLLGVKIGIDEHTNIAFPVSGRTDDSRYQKKFIFLPLVQAPGIAFITRPQGSYTKVSLMAAIISCWPVVVLAFAMACLAGIVIWLIEMRSNADQFPKIFTRGIWEGFWWSFVSMTTVGYGDKVPAGPISRVVAIIWVLTGLVMISLFMSVLTSSMTITIVGEKIMLYGTEVAALINSTEYRAGLLKNARMKAYPTLQASLDALLDGEVKGILLDSYVAGSLQHMLSASASVEVNRVIEQSIGYGVVLGGPVASLEAVFRNYLMQNRQQVSRIIERHITPLEKPSEPPSISSSSDVTNVNSAFYRDAVLSMGVLLLLAVCIGLVWNYYYVNRFKKADDAKERLTNERKELKALLIEFNVKIHNTVKQLRAKHLSELKAMPTILRNRQGQLVTKTENISHWQKARRGTKVCAEGSKKTRKSWEYENHGFRQDEKKQLSPFPLLWQVSFSNLDTICDTDHQLRSRKGSYVLDTARGCLSDDRLIRRDIEDVVSDDSDEGGYFHGNPSTTKLHDEMKFNSENTGGYAMQGNISQTVEGLWKLEEELANAGSAWTRKGALLEVPDALDPTMTQDTIPLSTQPEQDEQQRRKAKNVSRVVEQLWELEEELAKSRSVPKDVLMKQPSSVSTPVPQLDGRLTEEELSGIEKDIIESNAHKERKSTTLKKKAKAEHDDIKQPDDKVTDEEILEIECHHAKTNAKTCTATVSDNELIELGIILPNGTDETDGQVTE</sequence>
<keyword evidence="6" id="KW-0175">Coiled coil</keyword>
<dbReference type="PROSITE" id="PS50853">
    <property type="entry name" value="FN3"/>
    <property type="match status" value="8"/>
</dbReference>
<proteinExistence type="predicted"/>
<dbReference type="PANTHER" id="PTHR23036">
    <property type="entry name" value="CYTOKINE RECEPTOR"/>
    <property type="match status" value="1"/>
</dbReference>
<reference evidence="11 12" key="1">
    <citation type="journal article" date="2007" name="Science">
        <title>Sea anemone genome reveals ancestral eumetazoan gene repertoire and genomic organization.</title>
        <authorList>
            <person name="Putnam N.H."/>
            <person name="Srivastava M."/>
            <person name="Hellsten U."/>
            <person name="Dirks B."/>
            <person name="Chapman J."/>
            <person name="Salamov A."/>
            <person name="Terry A."/>
            <person name="Shapiro H."/>
            <person name="Lindquist E."/>
            <person name="Kapitonov V.V."/>
            <person name="Jurka J."/>
            <person name="Genikhovich G."/>
            <person name="Grigoriev I.V."/>
            <person name="Lucas S.M."/>
            <person name="Steele R.E."/>
            <person name="Finnerty J.R."/>
            <person name="Technau U."/>
            <person name="Martindale M.Q."/>
            <person name="Rokhsar D.S."/>
        </authorList>
    </citation>
    <scope>NUCLEOTIDE SEQUENCE [LARGE SCALE GENOMIC DNA]</scope>
    <source>
        <strain evidence="12">CH2 X CH6</strain>
    </source>
</reference>
<keyword evidence="2" id="KW-0677">Repeat</keyword>
<feature type="compositionally biased region" description="Basic and acidic residues" evidence="7">
    <location>
        <begin position="2563"/>
        <end position="2573"/>
    </location>
</feature>
<dbReference type="GO" id="GO:0043235">
    <property type="term" value="C:receptor complex"/>
    <property type="evidence" value="ECO:0000318"/>
    <property type="project" value="GO_Central"/>
</dbReference>
<feature type="transmembrane region" description="Helical" evidence="8">
    <location>
        <begin position="1996"/>
        <end position="2017"/>
    </location>
</feature>
<dbReference type="EMBL" id="DS469552">
    <property type="protein sequence ID" value="EDO43632.1"/>
    <property type="molecule type" value="Genomic_DNA"/>
</dbReference>
<dbReference type="GO" id="GO:0019221">
    <property type="term" value="P:cytokine-mediated signaling pathway"/>
    <property type="evidence" value="ECO:0000318"/>
    <property type="project" value="GO_Central"/>
</dbReference>
<dbReference type="Gene3D" id="1.10.287.70">
    <property type="match status" value="1"/>
</dbReference>
<dbReference type="OMA" id="KICITIT"/>
<dbReference type="PANTHER" id="PTHR23036:SF151">
    <property type="entry name" value="FIBRONECTIN TYPE-III DOMAIN-CONTAINING PROTEIN"/>
    <property type="match status" value="1"/>
</dbReference>
<feature type="chain" id="PRO_5002713936" description="Fibronectin type-III domain-containing protein" evidence="9">
    <location>
        <begin position="25"/>
        <end position="2624"/>
    </location>
</feature>
<dbReference type="InterPro" id="IPR013099">
    <property type="entry name" value="K_chnl_dom"/>
</dbReference>
<feature type="region of interest" description="Disordered" evidence="7">
    <location>
        <begin position="2545"/>
        <end position="2573"/>
    </location>
</feature>
<dbReference type="SMART" id="SM00159">
    <property type="entry name" value="PTX"/>
    <property type="match status" value="1"/>
</dbReference>
<dbReference type="SUPFAM" id="SSF82895">
    <property type="entry name" value="TSP-1 type 1 repeat"/>
    <property type="match status" value="1"/>
</dbReference>
<dbReference type="Gene3D" id="2.20.100.10">
    <property type="entry name" value="Thrombospondin type-1 (TSP1) repeat"/>
    <property type="match status" value="1"/>
</dbReference>
<dbReference type="SMART" id="SM00060">
    <property type="entry name" value="FN3"/>
    <property type="match status" value="8"/>
</dbReference>
<feature type="domain" description="Fibronectin type-III" evidence="10">
    <location>
        <begin position="1731"/>
        <end position="1833"/>
    </location>
</feature>
<evidence type="ECO:0000256" key="3">
    <source>
        <dbReference type="ARBA" id="ARBA00023157"/>
    </source>
</evidence>
<feature type="transmembrane region" description="Helical" evidence="8">
    <location>
        <begin position="1956"/>
        <end position="1984"/>
    </location>
</feature>
<evidence type="ECO:0000259" key="10">
    <source>
        <dbReference type="PROSITE" id="PS50853"/>
    </source>
</evidence>
<feature type="domain" description="Fibronectin type-III" evidence="10">
    <location>
        <begin position="913"/>
        <end position="1010"/>
    </location>
</feature>
<dbReference type="SUPFAM" id="SSF49899">
    <property type="entry name" value="Concanavalin A-like lectins/glucanases"/>
    <property type="match status" value="3"/>
</dbReference>
<feature type="transmembrane region" description="Helical" evidence="8">
    <location>
        <begin position="2204"/>
        <end position="2225"/>
    </location>
</feature>
<evidence type="ECO:0000256" key="5">
    <source>
        <dbReference type="ARBA" id="ARBA00023180"/>
    </source>
</evidence>
<feature type="domain" description="Fibronectin type-III" evidence="10">
    <location>
        <begin position="818"/>
        <end position="910"/>
    </location>
</feature>
<keyword evidence="4" id="KW-0675">Receptor</keyword>
<keyword evidence="12" id="KW-1185">Reference proteome</keyword>
<evidence type="ECO:0000313" key="11">
    <source>
        <dbReference type="EMBL" id="EDO43632.1"/>
    </source>
</evidence>
<feature type="transmembrane region" description="Helical" evidence="8">
    <location>
        <begin position="2029"/>
        <end position="2049"/>
    </location>
</feature>
<dbReference type="Gene3D" id="2.60.40.10">
    <property type="entry name" value="Immunoglobulins"/>
    <property type="match status" value="8"/>
</dbReference>
<dbReference type="PROSITE" id="PS50092">
    <property type="entry name" value="TSP1"/>
    <property type="match status" value="1"/>
</dbReference>
<dbReference type="InParanoid" id="A7RY42"/>
<dbReference type="Pfam" id="PF13385">
    <property type="entry name" value="Laminin_G_3"/>
    <property type="match status" value="1"/>
</dbReference>
<keyword evidence="1 9" id="KW-0732">Signal</keyword>
<dbReference type="GO" id="GO:0015276">
    <property type="term" value="F:ligand-gated monoatomic ion channel activity"/>
    <property type="evidence" value="ECO:0007669"/>
    <property type="project" value="InterPro"/>
</dbReference>
<accession>A7RY42</accession>
<dbReference type="InterPro" id="IPR000884">
    <property type="entry name" value="TSP1_rpt"/>
</dbReference>
<keyword evidence="8" id="KW-1133">Transmembrane helix</keyword>
<dbReference type="PROSITE" id="PS00289">
    <property type="entry name" value="PTX_1"/>
    <property type="match status" value="1"/>
</dbReference>
<feature type="domain" description="Fibronectin type-III" evidence="10">
    <location>
        <begin position="1632"/>
        <end position="1726"/>
    </location>
</feature>
<evidence type="ECO:0000256" key="4">
    <source>
        <dbReference type="ARBA" id="ARBA00023170"/>
    </source>
</evidence>
<feature type="compositionally biased region" description="Basic residues" evidence="7">
    <location>
        <begin position="2550"/>
        <end position="2562"/>
    </location>
</feature>
<keyword evidence="5" id="KW-0325">Glycoprotein</keyword>
<dbReference type="SUPFAM" id="SSF81324">
    <property type="entry name" value="Voltage-gated potassium channels"/>
    <property type="match status" value="1"/>
</dbReference>
<dbReference type="FunFam" id="2.60.40.10:FF:000028">
    <property type="entry name" value="Neuronal cell adhesion molecule"/>
    <property type="match status" value="2"/>
</dbReference>
<gene>
    <name evidence="11" type="ORF">NEMVEDRAFT_v1g203857</name>
</gene>
<dbReference type="InterPro" id="IPR050379">
    <property type="entry name" value="Type-I_Cytokine_Rcpt"/>
</dbReference>
<dbReference type="Proteomes" id="UP000001593">
    <property type="component" value="Unassembled WGS sequence"/>
</dbReference>
<feature type="domain" description="Fibronectin type-III" evidence="10">
    <location>
        <begin position="1204"/>
        <end position="1310"/>
    </location>
</feature>
<keyword evidence="8" id="KW-0472">Membrane</keyword>
<dbReference type="SMART" id="SM00209">
    <property type="entry name" value="TSP1"/>
    <property type="match status" value="1"/>
</dbReference>